<dbReference type="AlphaFoldDB" id="D1AKZ3"/>
<comment type="subcellular location">
    <subcellularLocation>
        <location evidence="1">Cell membrane</location>
        <topology evidence="1">Peripheral membrane protein</topology>
    </subcellularLocation>
</comment>
<evidence type="ECO:0000256" key="8">
    <source>
        <dbReference type="ARBA" id="ARBA00023136"/>
    </source>
</evidence>
<evidence type="ECO:0000259" key="9">
    <source>
        <dbReference type="PROSITE" id="PS50893"/>
    </source>
</evidence>
<dbReference type="GO" id="GO:0005886">
    <property type="term" value="C:plasma membrane"/>
    <property type="evidence" value="ECO:0007669"/>
    <property type="project" value="UniProtKB-SubCell"/>
</dbReference>
<evidence type="ECO:0000256" key="4">
    <source>
        <dbReference type="ARBA" id="ARBA00022737"/>
    </source>
</evidence>
<dbReference type="Pfam" id="PF00005">
    <property type="entry name" value="ABC_tran"/>
    <property type="match status" value="2"/>
</dbReference>
<evidence type="ECO:0000256" key="3">
    <source>
        <dbReference type="ARBA" id="ARBA00022475"/>
    </source>
</evidence>
<keyword evidence="8" id="KW-0472">Membrane</keyword>
<dbReference type="GO" id="GO:0016887">
    <property type="term" value="F:ATP hydrolysis activity"/>
    <property type="evidence" value="ECO:0007669"/>
    <property type="project" value="InterPro"/>
</dbReference>
<dbReference type="InterPro" id="IPR003593">
    <property type="entry name" value="AAA+_ATPase"/>
</dbReference>
<evidence type="ECO:0000256" key="1">
    <source>
        <dbReference type="ARBA" id="ARBA00004202"/>
    </source>
</evidence>
<evidence type="ECO:0000256" key="6">
    <source>
        <dbReference type="ARBA" id="ARBA00022840"/>
    </source>
</evidence>
<evidence type="ECO:0000313" key="10">
    <source>
        <dbReference type="EMBL" id="ACZ07159.1"/>
    </source>
</evidence>
<dbReference type="PANTHER" id="PTHR43790">
    <property type="entry name" value="CARBOHYDRATE TRANSPORT ATP-BINDING PROTEIN MG119-RELATED"/>
    <property type="match status" value="1"/>
</dbReference>
<dbReference type="InterPro" id="IPR050107">
    <property type="entry name" value="ABC_carbohydrate_import_ATPase"/>
</dbReference>
<dbReference type="PROSITE" id="PS00211">
    <property type="entry name" value="ABC_TRANSPORTER_1"/>
    <property type="match status" value="2"/>
</dbReference>
<dbReference type="InterPro" id="IPR003439">
    <property type="entry name" value="ABC_transporter-like_ATP-bd"/>
</dbReference>
<feature type="domain" description="ABC transporter" evidence="9">
    <location>
        <begin position="253"/>
        <end position="497"/>
    </location>
</feature>
<keyword evidence="4" id="KW-0677">Repeat</keyword>
<feature type="domain" description="ABC transporter" evidence="9">
    <location>
        <begin position="6"/>
        <end position="241"/>
    </location>
</feature>
<dbReference type="SUPFAM" id="SSF52540">
    <property type="entry name" value="P-loop containing nucleoside triphosphate hydrolases"/>
    <property type="match status" value="2"/>
</dbReference>
<dbReference type="PROSITE" id="PS50893">
    <property type="entry name" value="ABC_TRANSPORTER_2"/>
    <property type="match status" value="2"/>
</dbReference>
<dbReference type="CDD" id="cd03215">
    <property type="entry name" value="ABC_Carb_Monos_II"/>
    <property type="match status" value="1"/>
</dbReference>
<dbReference type="FunFam" id="3.40.50.300:FF:000127">
    <property type="entry name" value="Ribose import ATP-binding protein RbsA"/>
    <property type="match status" value="1"/>
</dbReference>
<reference evidence="10 11" key="2">
    <citation type="journal article" date="2010" name="Stand. Genomic Sci.">
        <title>Complete genome sequence of Sebaldella termitidis type strain (NCTC 11300).</title>
        <authorList>
            <person name="Harmon-Smith M."/>
            <person name="Celia L."/>
            <person name="Chertkov O."/>
            <person name="Lapidus A."/>
            <person name="Copeland A."/>
            <person name="Glavina Del Rio T."/>
            <person name="Nolan M."/>
            <person name="Lucas S."/>
            <person name="Tice H."/>
            <person name="Cheng J.F."/>
            <person name="Han C."/>
            <person name="Detter J.C."/>
            <person name="Bruce D."/>
            <person name="Goodwin L."/>
            <person name="Pitluck S."/>
            <person name="Pati A."/>
            <person name="Liolios K."/>
            <person name="Ivanova N."/>
            <person name="Mavromatis K."/>
            <person name="Mikhailova N."/>
            <person name="Chen A."/>
            <person name="Palaniappan K."/>
            <person name="Land M."/>
            <person name="Hauser L."/>
            <person name="Chang Y.J."/>
            <person name="Jeffries C.D."/>
            <person name="Brettin T."/>
            <person name="Goker M."/>
            <person name="Beck B."/>
            <person name="Bristow J."/>
            <person name="Eisen J.A."/>
            <person name="Markowitz V."/>
            <person name="Hugenholtz P."/>
            <person name="Kyrpides N.C."/>
            <person name="Klenk H.P."/>
            <person name="Chen F."/>
        </authorList>
    </citation>
    <scope>NUCLEOTIDE SEQUENCE [LARGE SCALE GENOMIC DNA]</scope>
    <source>
        <strain evidence="11">ATCC 33386 / NCTC 11300</strain>
    </source>
</reference>
<dbReference type="Proteomes" id="UP000000845">
    <property type="component" value="Chromosome"/>
</dbReference>
<organism evidence="10 11">
    <name type="scientific">Sebaldella termitidis (strain ATCC 33386 / NCTC 11300)</name>
    <dbReference type="NCBI Taxonomy" id="526218"/>
    <lineage>
        <taxon>Bacteria</taxon>
        <taxon>Fusobacteriati</taxon>
        <taxon>Fusobacteriota</taxon>
        <taxon>Fusobacteriia</taxon>
        <taxon>Fusobacteriales</taxon>
        <taxon>Leptotrichiaceae</taxon>
        <taxon>Sebaldella</taxon>
    </lineage>
</organism>
<evidence type="ECO:0000256" key="5">
    <source>
        <dbReference type="ARBA" id="ARBA00022741"/>
    </source>
</evidence>
<name>D1AKZ3_SEBTE</name>
<dbReference type="CDD" id="cd03216">
    <property type="entry name" value="ABC_Carb_Monos_I"/>
    <property type="match status" value="1"/>
</dbReference>
<reference evidence="11" key="1">
    <citation type="submission" date="2009-09" db="EMBL/GenBank/DDBJ databases">
        <title>The complete chromosome of Sebaldella termitidis ATCC 33386.</title>
        <authorList>
            <consortium name="US DOE Joint Genome Institute (JGI-PGF)"/>
            <person name="Lucas S."/>
            <person name="Copeland A."/>
            <person name="Lapidus A."/>
            <person name="Glavina del Rio T."/>
            <person name="Dalin E."/>
            <person name="Tice H."/>
            <person name="Bruce D."/>
            <person name="Goodwin L."/>
            <person name="Pitluck S."/>
            <person name="Kyrpides N."/>
            <person name="Mavromatis K."/>
            <person name="Ivanova N."/>
            <person name="Mikhailova N."/>
            <person name="Sims D."/>
            <person name="Meincke L."/>
            <person name="Brettin T."/>
            <person name="Detter J.C."/>
            <person name="Han C."/>
            <person name="Larimer F."/>
            <person name="Land M."/>
            <person name="Hauser L."/>
            <person name="Markowitz V."/>
            <person name="Cheng J.F."/>
            <person name="Hugenholtz P."/>
            <person name="Woyke T."/>
            <person name="Wu D."/>
            <person name="Eisen J.A."/>
        </authorList>
    </citation>
    <scope>NUCLEOTIDE SEQUENCE [LARGE SCALE GENOMIC DNA]</scope>
    <source>
        <strain evidence="11">ATCC 33386 / NCTC 11300</strain>
    </source>
</reference>
<dbReference type="RefSeq" id="WP_012859758.1">
    <property type="nucleotide sequence ID" value="NC_013517.1"/>
</dbReference>
<keyword evidence="2" id="KW-0813">Transport</keyword>
<dbReference type="SMART" id="SM00382">
    <property type="entry name" value="AAA"/>
    <property type="match status" value="2"/>
</dbReference>
<dbReference type="Gene3D" id="3.40.50.300">
    <property type="entry name" value="P-loop containing nucleotide triphosphate hydrolases"/>
    <property type="match status" value="2"/>
</dbReference>
<dbReference type="EMBL" id="CP001739">
    <property type="protein sequence ID" value="ACZ07159.1"/>
    <property type="molecule type" value="Genomic_DNA"/>
</dbReference>
<evidence type="ECO:0000256" key="7">
    <source>
        <dbReference type="ARBA" id="ARBA00022967"/>
    </source>
</evidence>
<proteinExistence type="predicted"/>
<keyword evidence="11" id="KW-1185">Reference proteome</keyword>
<keyword evidence="7" id="KW-1278">Translocase</keyword>
<dbReference type="STRING" id="526218.Sterm_0274"/>
<gene>
    <name evidence="10" type="ordered locus">Sterm_0274</name>
</gene>
<evidence type="ECO:0000256" key="2">
    <source>
        <dbReference type="ARBA" id="ARBA00022448"/>
    </source>
</evidence>
<dbReference type="KEGG" id="str:Sterm_0274"/>
<keyword evidence="3" id="KW-1003">Cell membrane</keyword>
<sequence length="498" mass="56139">MNDSIIKFDNVGKQFPGVKALDNINFNVKKGEVHALLGENGAGKSTLLNILHGVYNIYDGDVWIKGEKINFKSAHDAIKYGIAKVHQEVSLVNELTVGQNIVLGYEPKKGIFVDHKKLHEEANKILKRLNCRFKSEDSINGLSAGEMQMIAIAKALYHKAEIISFDEPSSSLSNNEVEILLNIIFELKKQGITILYISHRIDEIFKVSDRVTVLRDGKYVNTFETEKIDQKTLIKNMVGRDVAAFAVRNKKRCATDEVVLEVRNLNKNGVFENISFDLHKGEILGFFGLVGSRRTDVMRTIFGADKKSKGTILIKGREITMKTPKQAVENHIALIPEDRKKQGFVKELSNAENIGLSCLKKFTKYGFIDHKKKIKNSEHFIEEMNLNPKDPEYKTFNLSGGNQQKVVISKWLSTEAEIFILDEPTKGVDVGAKAEIYRILEELVSQGKSILMVSSELPEIIGMSDRVIIMNEGKKQKELSYTEFTEERILNYAIGGNK</sequence>
<dbReference type="InterPro" id="IPR027417">
    <property type="entry name" value="P-loop_NTPase"/>
</dbReference>
<dbReference type="PANTHER" id="PTHR43790:SF9">
    <property type="entry name" value="GALACTOFURANOSE TRANSPORTER ATP-BINDING PROTEIN YTFR"/>
    <property type="match status" value="1"/>
</dbReference>
<dbReference type="eggNOG" id="COG1129">
    <property type="taxonomic scope" value="Bacteria"/>
</dbReference>
<dbReference type="HOGENOM" id="CLU_000604_92_3_0"/>
<dbReference type="GO" id="GO:0005524">
    <property type="term" value="F:ATP binding"/>
    <property type="evidence" value="ECO:0007669"/>
    <property type="project" value="UniProtKB-KW"/>
</dbReference>
<dbReference type="InterPro" id="IPR017871">
    <property type="entry name" value="ABC_transporter-like_CS"/>
</dbReference>
<keyword evidence="5" id="KW-0547">Nucleotide-binding</keyword>
<accession>D1AKZ3</accession>
<keyword evidence="6" id="KW-0067">ATP-binding</keyword>
<protein>
    <submittedName>
        <fullName evidence="10">ABC transporter related protein</fullName>
    </submittedName>
</protein>
<evidence type="ECO:0000313" key="11">
    <source>
        <dbReference type="Proteomes" id="UP000000845"/>
    </source>
</evidence>